<accession>A0ABQ5FQ74</accession>
<keyword evidence="3" id="KW-1185">Reference proteome</keyword>
<gene>
    <name evidence="2" type="ORF">Tco_1016769</name>
</gene>
<evidence type="ECO:0000313" key="3">
    <source>
        <dbReference type="Proteomes" id="UP001151760"/>
    </source>
</evidence>
<organism evidence="2 3">
    <name type="scientific">Tanacetum coccineum</name>
    <dbReference type="NCBI Taxonomy" id="301880"/>
    <lineage>
        <taxon>Eukaryota</taxon>
        <taxon>Viridiplantae</taxon>
        <taxon>Streptophyta</taxon>
        <taxon>Embryophyta</taxon>
        <taxon>Tracheophyta</taxon>
        <taxon>Spermatophyta</taxon>
        <taxon>Magnoliopsida</taxon>
        <taxon>eudicotyledons</taxon>
        <taxon>Gunneridae</taxon>
        <taxon>Pentapetalae</taxon>
        <taxon>asterids</taxon>
        <taxon>campanulids</taxon>
        <taxon>Asterales</taxon>
        <taxon>Asteraceae</taxon>
        <taxon>Asteroideae</taxon>
        <taxon>Anthemideae</taxon>
        <taxon>Anthemidinae</taxon>
        <taxon>Tanacetum</taxon>
    </lineage>
</organism>
<protein>
    <submittedName>
        <fullName evidence="2">Uncharacterized protein</fullName>
    </submittedName>
</protein>
<keyword evidence="1" id="KW-0472">Membrane</keyword>
<feature type="transmembrane region" description="Helical" evidence="1">
    <location>
        <begin position="145"/>
        <end position="176"/>
    </location>
</feature>
<dbReference type="Proteomes" id="UP001151760">
    <property type="component" value="Unassembled WGS sequence"/>
</dbReference>
<keyword evidence="1" id="KW-0812">Transmembrane</keyword>
<reference evidence="2" key="2">
    <citation type="submission" date="2022-01" db="EMBL/GenBank/DDBJ databases">
        <authorList>
            <person name="Yamashiro T."/>
            <person name="Shiraishi A."/>
            <person name="Satake H."/>
            <person name="Nakayama K."/>
        </authorList>
    </citation>
    <scope>NUCLEOTIDE SEQUENCE</scope>
</reference>
<dbReference type="EMBL" id="BQNB010017620">
    <property type="protein sequence ID" value="GJT65289.1"/>
    <property type="molecule type" value="Genomic_DNA"/>
</dbReference>
<sequence length="259" mass="28524">MWVTKTEQGSGLGFKGSNHLGLRKSFIISIVILKSSGLTIGSDSSAVGFGSSMMCQNGTSGQEYDFTPKEGLKNKSQMVETASGILGFATSDKAAGLMRYKLKQQNSAASILFTATVVTYCVAVHKKVFWFVFGGDAVGYGCDLIEYFIIMVVIVLLSLVSTASYVLVLPVFTLYCQRKLALFEFKDEFLCYWISAIIEERKQLYMLRSWKPNYWLTSPIGIKRLNAAQIHVLLGLRGGLNTAGLFVYNSSMSNVNIVC</sequence>
<evidence type="ECO:0000256" key="1">
    <source>
        <dbReference type="SAM" id="Phobius"/>
    </source>
</evidence>
<comment type="caution">
    <text evidence="2">The sequence shown here is derived from an EMBL/GenBank/DDBJ whole genome shotgun (WGS) entry which is preliminary data.</text>
</comment>
<evidence type="ECO:0000313" key="2">
    <source>
        <dbReference type="EMBL" id="GJT65289.1"/>
    </source>
</evidence>
<feature type="transmembrane region" description="Helical" evidence="1">
    <location>
        <begin position="107"/>
        <end position="125"/>
    </location>
</feature>
<keyword evidence="1" id="KW-1133">Transmembrane helix</keyword>
<reference evidence="2" key="1">
    <citation type="journal article" date="2022" name="Int. J. Mol. Sci.">
        <title>Draft Genome of Tanacetum Coccineum: Genomic Comparison of Closely Related Tanacetum-Family Plants.</title>
        <authorList>
            <person name="Yamashiro T."/>
            <person name="Shiraishi A."/>
            <person name="Nakayama K."/>
            <person name="Satake H."/>
        </authorList>
    </citation>
    <scope>NUCLEOTIDE SEQUENCE</scope>
</reference>
<proteinExistence type="predicted"/>
<name>A0ABQ5FQ74_9ASTR</name>